<keyword evidence="2" id="KW-1185">Reference proteome</keyword>
<dbReference type="AlphaFoldDB" id="A0A1I7ZKC5"/>
<organism evidence="2 3">
    <name type="scientific">Steinernema glaseri</name>
    <dbReference type="NCBI Taxonomy" id="37863"/>
    <lineage>
        <taxon>Eukaryota</taxon>
        <taxon>Metazoa</taxon>
        <taxon>Ecdysozoa</taxon>
        <taxon>Nematoda</taxon>
        <taxon>Chromadorea</taxon>
        <taxon>Rhabditida</taxon>
        <taxon>Tylenchina</taxon>
        <taxon>Panagrolaimomorpha</taxon>
        <taxon>Strongyloidoidea</taxon>
        <taxon>Steinernematidae</taxon>
        <taxon>Steinernema</taxon>
    </lineage>
</organism>
<dbReference type="WBParaSite" id="L893_g27268.t1">
    <property type="protein sequence ID" value="L893_g27268.t1"/>
    <property type="gene ID" value="L893_g27268"/>
</dbReference>
<protein>
    <submittedName>
        <fullName evidence="3">Uncharacterized protein</fullName>
    </submittedName>
</protein>
<reference evidence="3" key="1">
    <citation type="submission" date="2016-11" db="UniProtKB">
        <authorList>
            <consortium name="WormBaseParasite"/>
        </authorList>
    </citation>
    <scope>IDENTIFICATION</scope>
</reference>
<proteinExistence type="predicted"/>
<evidence type="ECO:0000313" key="3">
    <source>
        <dbReference type="WBParaSite" id="L893_g27268.t1"/>
    </source>
</evidence>
<sequence length="107" mass="12080">MPIWGPIRQTVDFREFDPFPLPPRLLPPPRASGTGLGARQQARPSSLMNYGRRFRCPTITHRLQRYSSRPWPTLAHSGVASVFVSSRIRAERLAMGPERSPQSEARG</sequence>
<accession>A0A1I7ZKC5</accession>
<evidence type="ECO:0000256" key="1">
    <source>
        <dbReference type="SAM" id="MobiDB-lite"/>
    </source>
</evidence>
<name>A0A1I7ZKC5_9BILA</name>
<dbReference type="Proteomes" id="UP000095287">
    <property type="component" value="Unplaced"/>
</dbReference>
<feature type="region of interest" description="Disordered" evidence="1">
    <location>
        <begin position="22"/>
        <end position="44"/>
    </location>
</feature>
<evidence type="ECO:0000313" key="2">
    <source>
        <dbReference type="Proteomes" id="UP000095287"/>
    </source>
</evidence>